<dbReference type="SUPFAM" id="SSF56801">
    <property type="entry name" value="Acetyl-CoA synthetase-like"/>
    <property type="match status" value="1"/>
</dbReference>
<dbReference type="Pfam" id="PF00501">
    <property type="entry name" value="AMP-binding"/>
    <property type="match status" value="1"/>
</dbReference>
<dbReference type="InterPro" id="IPR013120">
    <property type="entry name" value="FAR_NAD-bd"/>
</dbReference>
<dbReference type="PANTHER" id="PTHR43439:SF2">
    <property type="entry name" value="ENZYME, PUTATIVE (JCVI)-RELATED"/>
    <property type="match status" value="1"/>
</dbReference>
<dbReference type="Pfam" id="PF07993">
    <property type="entry name" value="NAD_binding_4"/>
    <property type="match status" value="1"/>
</dbReference>
<evidence type="ECO:0000313" key="6">
    <source>
        <dbReference type="Proteomes" id="UP001396898"/>
    </source>
</evidence>
<dbReference type="InterPro" id="IPR036291">
    <property type="entry name" value="NAD(P)-bd_dom_sf"/>
</dbReference>
<proteinExistence type="predicted"/>
<comment type="caution">
    <text evidence="5">The sequence shown here is derived from an EMBL/GenBank/DDBJ whole genome shotgun (WGS) entry which is preliminary data.</text>
</comment>
<dbReference type="InterPro" id="IPR020845">
    <property type="entry name" value="AMP-binding_CS"/>
</dbReference>
<dbReference type="EMBL" id="JAQQWI010000004">
    <property type="protein sequence ID" value="KAK8036598.1"/>
    <property type="molecule type" value="Genomic_DNA"/>
</dbReference>
<keyword evidence="2" id="KW-0597">Phosphoprotein</keyword>
<dbReference type="SUPFAM" id="SSF51735">
    <property type="entry name" value="NAD(P)-binding Rossmann-fold domains"/>
    <property type="match status" value="1"/>
</dbReference>
<reference evidence="5 6" key="1">
    <citation type="submission" date="2023-01" db="EMBL/GenBank/DDBJ databases">
        <title>Analysis of 21 Apiospora genomes using comparative genomics revels a genus with tremendous synthesis potential of carbohydrate active enzymes and secondary metabolites.</title>
        <authorList>
            <person name="Sorensen T."/>
        </authorList>
    </citation>
    <scope>NUCLEOTIDE SEQUENCE [LARGE SCALE GENOMIC DNA]</scope>
    <source>
        <strain evidence="5 6">CBS 20057</strain>
    </source>
</reference>
<evidence type="ECO:0000256" key="2">
    <source>
        <dbReference type="ARBA" id="ARBA00022553"/>
    </source>
</evidence>
<dbReference type="PROSITE" id="PS00455">
    <property type="entry name" value="AMP_BINDING"/>
    <property type="match status" value="1"/>
</dbReference>
<dbReference type="InterPro" id="IPR006162">
    <property type="entry name" value="Ppantetheine_attach_site"/>
</dbReference>
<dbReference type="PANTHER" id="PTHR43439">
    <property type="entry name" value="PHENYLACETATE-COENZYME A LIGASE"/>
    <property type="match status" value="1"/>
</dbReference>
<keyword evidence="1" id="KW-0596">Phosphopantetheine</keyword>
<evidence type="ECO:0000313" key="5">
    <source>
        <dbReference type="EMBL" id="KAK8036598.1"/>
    </source>
</evidence>
<dbReference type="InterPro" id="IPR051414">
    <property type="entry name" value="Adenylate-forming_Reductase"/>
</dbReference>
<dbReference type="Gene3D" id="3.40.50.720">
    <property type="entry name" value="NAD(P)-binding Rossmann-like Domain"/>
    <property type="match status" value="1"/>
</dbReference>
<dbReference type="Gene3D" id="3.40.50.12780">
    <property type="entry name" value="N-terminal domain of ligase-like"/>
    <property type="match status" value="1"/>
</dbReference>
<accession>A0ABR1SQJ1</accession>
<dbReference type="InterPro" id="IPR000873">
    <property type="entry name" value="AMP-dep_synth/lig_dom"/>
</dbReference>
<sequence length="1048" mass="117641">MAYPSEVGVAQSMTTYGRRLIPHVIDKIASTDPSRECFQMSQTPKTPNTSLAWTIVTFERLANAINRCSHQIIAKFGEPDGYFPTICYVGPNDACYLVFMVAAIKTGYKALFVSPRNPEAGQLRLLEETECHHVVFAPSHARIVQPWLQQRDMESSSFGTLNDWFDHRAEKHFTYNKGFDEAQWDPLVVLHTSGSTGFPKPITVRQGMLAIADAAHRIPDWQGMNFFIREWASVTYRTLNPMPLFHAAGLYLFIFLSIYWERPVVLAPPGSVTAESVTECLKHAQVESVLLPPFILEEMSRREDSVHVLAKLSFVAFGGGTLARPIGDALVKQGVTLRNTIATTECFPFIFYWSRKPELWRYFVFNPDLFGCIWHKQGDEKYYEMFIQKLQDSSLQGYFYTFPEASEVSTKDLYEPHPEVQHHWAYAGRADNIIVLSTGEKLNPSTVEDMISSLPEVAGAIVVGSDRFQPAILVEPIPNARKGEAFLNSIWKEVVHANRETVAHGQIMRSFILVATTDQPFSRTGKGTIQRALTIEQYKNQIDLLYDQAEDKHRTDLAPLDIQSEAALAQSIIDLLVHQVPRISLEGDTDMFSAGLDSLQVAEAARALRANLYRTGARPEIDGIKIKCIYDNATPNCLSRHILLHHCNQANLDDSQQRIGRQLYEKFTQEFVEASTVGRPDPFEQGQTVILTGSTGMLGSYLLERIVQSPRVQKVICLNRSDDGGFRKQLQDMEDRGLGLSFVEKTSFYRIDPAEHYFGLEAPVYEDMLRQTDRIILNAWPVDFNMPLESFEPHIRGVRSFADFAARAVKRVAVVFVSSIGEVDLWDPKKGDVPEDRFGDLDLSSTAYGCSKAVSGLILQDASTVGEFSAAIVRVGQVAGAESNPGLWKRQELIPSLIASSLFLGALPSELGSLNSINWLPPERIATFILDIAGVNRFASPGSINGYYHGVNPSRTTWADLVPVIQHFYKKQRRLVLLPFAEWVETLASSDVTDRNPGIKLIDHYRRCAGKESIGFSTKRAESCSRVIKESAAISAELLVKWMNEWKF</sequence>
<organism evidence="5 6">
    <name type="scientific">Apiospora marii</name>
    <dbReference type="NCBI Taxonomy" id="335849"/>
    <lineage>
        <taxon>Eukaryota</taxon>
        <taxon>Fungi</taxon>
        <taxon>Dikarya</taxon>
        <taxon>Ascomycota</taxon>
        <taxon>Pezizomycotina</taxon>
        <taxon>Sordariomycetes</taxon>
        <taxon>Xylariomycetidae</taxon>
        <taxon>Amphisphaeriales</taxon>
        <taxon>Apiosporaceae</taxon>
        <taxon>Apiospora</taxon>
    </lineage>
</organism>
<dbReference type="InterPro" id="IPR042099">
    <property type="entry name" value="ANL_N_sf"/>
</dbReference>
<keyword evidence="6" id="KW-1185">Reference proteome</keyword>
<evidence type="ECO:0000259" key="3">
    <source>
        <dbReference type="Pfam" id="PF00501"/>
    </source>
</evidence>
<name>A0ABR1SQJ1_9PEZI</name>
<dbReference type="Proteomes" id="UP001396898">
    <property type="component" value="Unassembled WGS sequence"/>
</dbReference>
<feature type="domain" description="Thioester reductase (TE)" evidence="4">
    <location>
        <begin position="691"/>
        <end position="925"/>
    </location>
</feature>
<evidence type="ECO:0000259" key="4">
    <source>
        <dbReference type="Pfam" id="PF07993"/>
    </source>
</evidence>
<gene>
    <name evidence="5" type="ORF">PG991_001735</name>
</gene>
<protein>
    <submittedName>
        <fullName evidence="5">Non-canonical non-ribosomal peptide synthetase FUB8</fullName>
    </submittedName>
</protein>
<dbReference type="Pfam" id="PF23562">
    <property type="entry name" value="AMP-binding_C_3"/>
    <property type="match status" value="1"/>
</dbReference>
<dbReference type="PROSITE" id="PS00012">
    <property type="entry name" value="PHOSPHOPANTETHEINE"/>
    <property type="match status" value="1"/>
</dbReference>
<feature type="domain" description="AMP-dependent synthetase/ligase" evidence="3">
    <location>
        <begin position="41"/>
        <end position="352"/>
    </location>
</feature>
<evidence type="ECO:0000256" key="1">
    <source>
        <dbReference type="ARBA" id="ARBA00022450"/>
    </source>
</evidence>